<dbReference type="PANTHER" id="PTHR30270">
    <property type="entry name" value="THIAMINE-MONOPHOSPHATE KINASE"/>
    <property type="match status" value="1"/>
</dbReference>
<dbReference type="InterPro" id="IPR016188">
    <property type="entry name" value="PurM-like_N"/>
</dbReference>
<keyword evidence="1 4" id="KW-0418">Kinase</keyword>
<feature type="binding site" evidence="1">
    <location>
        <begin position="130"/>
        <end position="131"/>
    </location>
    <ligand>
        <name>ATP</name>
        <dbReference type="ChEBI" id="CHEBI:30616"/>
    </ligand>
</feature>
<dbReference type="GO" id="GO:0005524">
    <property type="term" value="F:ATP binding"/>
    <property type="evidence" value="ECO:0007669"/>
    <property type="project" value="UniProtKB-UniRule"/>
</dbReference>
<dbReference type="PIRSF" id="PIRSF005303">
    <property type="entry name" value="Thiam_monoph_kin"/>
    <property type="match status" value="1"/>
</dbReference>
<sequence>MTFTGLGSSTGIGELELIAAIRSALTVRSERVVRWIGDDCAIVRAGGACAVSTDVMVDGTHFRLGQASPEDVGWRALAGALSDIAAMGGDAGEAYLSLVLPRDMGDDDVLALHRGAEALAAECGVTIAGGDLTRGPALTVAVTVMGWADAPEAFVRRDTARPGDRVGVTGTLGASAAGLAILDGVAQGPPALVERYLRPRPRLAEGRVLAAGASAMMDLSDGLASDARRIAEASGVKIILDAGALPLAPGVDSVALAATGGEDYELLVCGPDSLPLLTWIGEVVEGEGVEWIGAPPDADAWRGFEH</sequence>
<keyword evidence="1" id="KW-0808">Transferase</keyword>
<dbReference type="Pfam" id="PF00586">
    <property type="entry name" value="AIRS"/>
    <property type="match status" value="1"/>
</dbReference>
<keyword evidence="1" id="KW-0784">Thiamine biosynthesis</keyword>
<dbReference type="HAMAP" id="MF_02128">
    <property type="entry name" value="TMP_kinase"/>
    <property type="match status" value="1"/>
</dbReference>
<dbReference type="Gene3D" id="3.30.1330.10">
    <property type="entry name" value="PurM-like, N-terminal domain"/>
    <property type="match status" value="1"/>
</dbReference>
<evidence type="ECO:0000256" key="1">
    <source>
        <dbReference type="HAMAP-Rule" id="MF_02128"/>
    </source>
</evidence>
<comment type="function">
    <text evidence="1">Catalyzes the ATP-dependent phosphorylation of thiamine-monophosphate (TMP) to form thiamine-pyrophosphate (TPP), the active form of vitamin B1.</text>
</comment>
<comment type="similarity">
    <text evidence="1">Belongs to the thiamine-monophosphate kinase family.</text>
</comment>
<evidence type="ECO:0000259" key="3">
    <source>
        <dbReference type="Pfam" id="PF02769"/>
    </source>
</evidence>
<feature type="binding site" evidence="1">
    <location>
        <position position="83"/>
    </location>
    <ligand>
        <name>Mg(2+)</name>
        <dbReference type="ChEBI" id="CHEBI:18420"/>
        <label>2</label>
    </ligand>
</feature>
<dbReference type="CDD" id="cd02194">
    <property type="entry name" value="ThiL"/>
    <property type="match status" value="1"/>
</dbReference>
<dbReference type="SUPFAM" id="SSF55326">
    <property type="entry name" value="PurM N-terminal domain-like"/>
    <property type="match status" value="1"/>
</dbReference>
<dbReference type="InterPro" id="IPR006283">
    <property type="entry name" value="ThiL-like"/>
</dbReference>
<comment type="caution">
    <text evidence="4">The sequence shown here is derived from an EMBL/GenBank/DDBJ whole genome shotgun (WGS) entry which is preliminary data.</text>
</comment>
<feature type="binding site" evidence="1">
    <location>
        <position position="221"/>
    </location>
    <ligand>
        <name>Mg(2+)</name>
        <dbReference type="ChEBI" id="CHEBI:18420"/>
        <label>5</label>
    </ligand>
</feature>
<dbReference type="AlphaFoldDB" id="A0A660LI34"/>
<comment type="miscellaneous">
    <text evidence="1">Reaction mechanism of ThiL seems to utilize a direct, inline transfer of the gamma-phosphate of ATP to TMP rather than a phosphorylated enzyme intermediate.</text>
</comment>
<comment type="caution">
    <text evidence="1">Lacks conserved residue(s) required for the propagation of feature annotation.</text>
</comment>
<feature type="binding site" evidence="1">
    <location>
        <position position="220"/>
    </location>
    <ligand>
        <name>ATP</name>
        <dbReference type="ChEBI" id="CHEBI:30616"/>
    </ligand>
</feature>
<keyword evidence="1" id="KW-0479">Metal-binding</keyword>
<dbReference type="OrthoDB" id="9802811at2"/>
<keyword evidence="1" id="KW-0460">Magnesium</keyword>
<feature type="binding site" evidence="1">
    <location>
        <position position="131"/>
    </location>
    <ligand>
        <name>Mg(2+)</name>
        <dbReference type="ChEBI" id="CHEBI:18420"/>
        <label>1</label>
    </ligand>
</feature>
<name>A0A660LI34_9ACTN</name>
<feature type="binding site" evidence="1">
    <location>
        <position position="218"/>
    </location>
    <ligand>
        <name>Mg(2+)</name>
        <dbReference type="ChEBI" id="CHEBI:18420"/>
        <label>3</label>
    </ligand>
</feature>
<evidence type="ECO:0000259" key="2">
    <source>
        <dbReference type="Pfam" id="PF00586"/>
    </source>
</evidence>
<dbReference type="RefSeq" id="WP_121250194.1">
    <property type="nucleotide sequence ID" value="NZ_RBIL01000001.1"/>
</dbReference>
<dbReference type="Pfam" id="PF02769">
    <property type="entry name" value="AIRS_C"/>
    <property type="match status" value="1"/>
</dbReference>
<dbReference type="SUPFAM" id="SSF56042">
    <property type="entry name" value="PurM C-terminal domain-like"/>
    <property type="match status" value="1"/>
</dbReference>
<dbReference type="InterPro" id="IPR010918">
    <property type="entry name" value="PurM-like_C_dom"/>
</dbReference>
<dbReference type="EMBL" id="RBIL01000001">
    <property type="protein sequence ID" value="RKQ92501.1"/>
    <property type="molecule type" value="Genomic_DNA"/>
</dbReference>
<feature type="binding site" evidence="1">
    <location>
        <position position="262"/>
    </location>
    <ligand>
        <name>substrate</name>
    </ligand>
</feature>
<feature type="domain" description="PurM-like N-terminal" evidence="2">
    <location>
        <begin position="37"/>
        <end position="147"/>
    </location>
</feature>
<feature type="binding site" evidence="1">
    <location>
        <position position="39"/>
    </location>
    <ligand>
        <name>Mg(2+)</name>
        <dbReference type="ChEBI" id="CHEBI:18420"/>
        <label>3</label>
    </ligand>
</feature>
<comment type="catalytic activity">
    <reaction evidence="1">
        <text>thiamine phosphate + ATP = thiamine diphosphate + ADP</text>
        <dbReference type="Rhea" id="RHEA:15913"/>
        <dbReference type="ChEBI" id="CHEBI:30616"/>
        <dbReference type="ChEBI" id="CHEBI:37575"/>
        <dbReference type="ChEBI" id="CHEBI:58937"/>
        <dbReference type="ChEBI" id="CHEBI:456216"/>
        <dbReference type="EC" id="2.7.4.16"/>
    </reaction>
</comment>
<gene>
    <name evidence="1" type="primary">thiL</name>
    <name evidence="4" type="ORF">C8N24_2350</name>
</gene>
<dbReference type="GO" id="GO:0009228">
    <property type="term" value="P:thiamine biosynthetic process"/>
    <property type="evidence" value="ECO:0007669"/>
    <property type="project" value="UniProtKB-KW"/>
</dbReference>
<dbReference type="GO" id="GO:0009229">
    <property type="term" value="P:thiamine diphosphate biosynthetic process"/>
    <property type="evidence" value="ECO:0007669"/>
    <property type="project" value="UniProtKB-UniRule"/>
</dbReference>
<feature type="binding site" evidence="1">
    <location>
        <position position="54"/>
    </location>
    <ligand>
        <name>Mg(2+)</name>
        <dbReference type="ChEBI" id="CHEBI:18420"/>
        <label>2</label>
    </ligand>
</feature>
<organism evidence="4 5">
    <name type="scientific">Solirubrobacter pauli</name>
    <dbReference type="NCBI Taxonomy" id="166793"/>
    <lineage>
        <taxon>Bacteria</taxon>
        <taxon>Bacillati</taxon>
        <taxon>Actinomycetota</taxon>
        <taxon>Thermoleophilia</taxon>
        <taxon>Solirubrobacterales</taxon>
        <taxon>Solirubrobacteraceae</taxon>
        <taxon>Solirubrobacter</taxon>
    </lineage>
</organism>
<evidence type="ECO:0000313" key="5">
    <source>
        <dbReference type="Proteomes" id="UP000278962"/>
    </source>
</evidence>
<dbReference type="InterPro" id="IPR036921">
    <property type="entry name" value="PurM-like_N_sf"/>
</dbReference>
<feature type="binding site" evidence="1">
    <location>
        <position position="83"/>
    </location>
    <ligand>
        <name>Mg(2+)</name>
        <dbReference type="ChEBI" id="CHEBI:18420"/>
        <label>4</label>
    </ligand>
</feature>
<dbReference type="GO" id="GO:0000287">
    <property type="term" value="F:magnesium ion binding"/>
    <property type="evidence" value="ECO:0007669"/>
    <property type="project" value="UniProtKB-UniRule"/>
</dbReference>
<feature type="binding site" evidence="1">
    <location>
        <position position="156"/>
    </location>
    <ligand>
        <name>ATP</name>
        <dbReference type="ChEBI" id="CHEBI:30616"/>
    </ligand>
</feature>
<protein>
    <recommendedName>
        <fullName evidence="1">Thiamine-monophosphate kinase</fullName>
        <shortName evidence="1">TMP kinase</shortName>
        <shortName evidence="1">Thiamine-phosphate kinase</shortName>
        <ecNumber evidence="1">2.7.4.16</ecNumber>
    </recommendedName>
</protein>
<accession>A0A660LI34</accession>
<dbReference type="Proteomes" id="UP000278962">
    <property type="component" value="Unassembled WGS sequence"/>
</dbReference>
<dbReference type="InterPro" id="IPR036676">
    <property type="entry name" value="PurM-like_C_sf"/>
</dbReference>
<dbReference type="PANTHER" id="PTHR30270:SF0">
    <property type="entry name" value="THIAMINE-MONOPHOSPHATE KINASE"/>
    <property type="match status" value="1"/>
</dbReference>
<proteinExistence type="inferred from homology"/>
<feature type="binding site" evidence="1">
    <location>
        <position position="39"/>
    </location>
    <ligand>
        <name>Mg(2+)</name>
        <dbReference type="ChEBI" id="CHEBI:18420"/>
        <label>4</label>
    </ligand>
</feature>
<feature type="domain" description="PurM-like C-terminal" evidence="3">
    <location>
        <begin position="161"/>
        <end position="248"/>
    </location>
</feature>
<keyword evidence="1" id="KW-0547">Nucleotide-binding</keyword>
<feature type="binding site" evidence="1">
    <location>
        <position position="61"/>
    </location>
    <ligand>
        <name>substrate</name>
    </ligand>
</feature>
<comment type="pathway">
    <text evidence="1">Cofactor biosynthesis; thiamine diphosphate biosynthesis; thiamine diphosphate from thiamine phosphate: step 1/1.</text>
</comment>
<dbReference type="GO" id="GO:0009030">
    <property type="term" value="F:thiamine-phosphate kinase activity"/>
    <property type="evidence" value="ECO:0007669"/>
    <property type="project" value="UniProtKB-UniRule"/>
</dbReference>
<keyword evidence="1" id="KW-0067">ATP-binding</keyword>
<feature type="binding site" evidence="1">
    <location>
        <position position="83"/>
    </location>
    <ligand>
        <name>Mg(2+)</name>
        <dbReference type="ChEBI" id="CHEBI:18420"/>
        <label>3</label>
    </ligand>
</feature>
<keyword evidence="5" id="KW-1185">Reference proteome</keyword>
<feature type="binding site" evidence="1">
    <location>
        <position position="54"/>
    </location>
    <ligand>
        <name>Mg(2+)</name>
        <dbReference type="ChEBI" id="CHEBI:18420"/>
        <label>1</label>
    </ligand>
</feature>
<evidence type="ECO:0000313" key="4">
    <source>
        <dbReference type="EMBL" id="RKQ92501.1"/>
    </source>
</evidence>
<dbReference type="UniPathway" id="UPA00060">
    <property type="reaction ID" value="UER00142"/>
</dbReference>
<feature type="binding site" evidence="1">
    <location>
        <position position="52"/>
    </location>
    <ligand>
        <name>Mg(2+)</name>
        <dbReference type="ChEBI" id="CHEBI:18420"/>
        <label>4</label>
    </ligand>
</feature>
<feature type="binding site" evidence="1">
    <location>
        <position position="53"/>
    </location>
    <ligand>
        <name>Mg(2+)</name>
        <dbReference type="ChEBI" id="CHEBI:18420"/>
        <label>1</label>
    </ligand>
</feature>
<feature type="binding site" evidence="1">
    <location>
        <position position="301"/>
    </location>
    <ligand>
        <name>substrate</name>
    </ligand>
</feature>
<dbReference type="Gene3D" id="3.90.650.10">
    <property type="entry name" value="PurM-like C-terminal domain"/>
    <property type="match status" value="1"/>
</dbReference>
<dbReference type="NCBIfam" id="TIGR01379">
    <property type="entry name" value="thiL"/>
    <property type="match status" value="1"/>
</dbReference>
<dbReference type="EC" id="2.7.4.16" evidence="1"/>
<reference evidence="4 5" key="1">
    <citation type="submission" date="2018-10" db="EMBL/GenBank/DDBJ databases">
        <title>Genomic Encyclopedia of Archaeal and Bacterial Type Strains, Phase II (KMG-II): from individual species to whole genera.</title>
        <authorList>
            <person name="Goeker M."/>
        </authorList>
    </citation>
    <scope>NUCLEOTIDE SEQUENCE [LARGE SCALE GENOMIC DNA]</scope>
    <source>
        <strain evidence="4 5">DSM 14954</strain>
    </source>
</reference>